<dbReference type="EMBL" id="JACVVK020000083">
    <property type="protein sequence ID" value="KAK7494456.1"/>
    <property type="molecule type" value="Genomic_DNA"/>
</dbReference>
<keyword evidence="3" id="KW-1185">Reference proteome</keyword>
<evidence type="ECO:0000313" key="2">
    <source>
        <dbReference type="EMBL" id="KAK7494456.1"/>
    </source>
</evidence>
<dbReference type="Proteomes" id="UP001519460">
    <property type="component" value="Unassembled WGS sequence"/>
</dbReference>
<dbReference type="AlphaFoldDB" id="A0ABD0L4L4"/>
<reference evidence="2 3" key="1">
    <citation type="journal article" date="2023" name="Sci. Data">
        <title>Genome assembly of the Korean intertidal mud-creeper Batillaria attramentaria.</title>
        <authorList>
            <person name="Patra A.K."/>
            <person name="Ho P.T."/>
            <person name="Jun S."/>
            <person name="Lee S.J."/>
            <person name="Kim Y."/>
            <person name="Won Y.J."/>
        </authorList>
    </citation>
    <scope>NUCLEOTIDE SEQUENCE [LARGE SCALE GENOMIC DNA]</scope>
    <source>
        <strain evidence="2">Wonlab-2016</strain>
    </source>
</reference>
<name>A0ABD0L4L4_9CAEN</name>
<feature type="compositionally biased region" description="Basic and acidic residues" evidence="1">
    <location>
        <begin position="20"/>
        <end position="42"/>
    </location>
</feature>
<sequence>GGIGLSGCKVPRPLPSGTMHRQDGAKCHDLQGQKAHRGDSSRYGRDTVIRLGDAVTICWLISDSRVGDDGVLSKRPGPCTISVKVLDRIV</sequence>
<comment type="caution">
    <text evidence="2">The sequence shown here is derived from an EMBL/GenBank/DDBJ whole genome shotgun (WGS) entry which is preliminary data.</text>
</comment>
<feature type="region of interest" description="Disordered" evidence="1">
    <location>
        <begin position="11"/>
        <end position="42"/>
    </location>
</feature>
<evidence type="ECO:0000313" key="3">
    <source>
        <dbReference type="Proteomes" id="UP001519460"/>
    </source>
</evidence>
<accession>A0ABD0L4L4</accession>
<protein>
    <submittedName>
        <fullName evidence="2">Uncharacterized protein</fullName>
    </submittedName>
</protein>
<organism evidence="2 3">
    <name type="scientific">Batillaria attramentaria</name>
    <dbReference type="NCBI Taxonomy" id="370345"/>
    <lineage>
        <taxon>Eukaryota</taxon>
        <taxon>Metazoa</taxon>
        <taxon>Spiralia</taxon>
        <taxon>Lophotrochozoa</taxon>
        <taxon>Mollusca</taxon>
        <taxon>Gastropoda</taxon>
        <taxon>Caenogastropoda</taxon>
        <taxon>Sorbeoconcha</taxon>
        <taxon>Cerithioidea</taxon>
        <taxon>Batillariidae</taxon>
        <taxon>Batillaria</taxon>
    </lineage>
</organism>
<feature type="non-terminal residue" evidence="2">
    <location>
        <position position="1"/>
    </location>
</feature>
<evidence type="ECO:0000256" key="1">
    <source>
        <dbReference type="SAM" id="MobiDB-lite"/>
    </source>
</evidence>
<proteinExistence type="predicted"/>
<gene>
    <name evidence="2" type="ORF">BaRGS_00014348</name>
</gene>